<keyword evidence="2" id="KW-0645">Protease</keyword>
<dbReference type="Proteomes" id="UP000838878">
    <property type="component" value="Chromosome 11"/>
</dbReference>
<dbReference type="InterPro" id="IPR018247">
    <property type="entry name" value="EF_Hand_1_Ca_BS"/>
</dbReference>
<dbReference type="AlphaFoldDB" id="A0A8J9V6I9"/>
<dbReference type="Pfam" id="PF01067">
    <property type="entry name" value="Calpain_III"/>
    <property type="match status" value="1"/>
</dbReference>
<dbReference type="Gene3D" id="2.60.120.380">
    <property type="match status" value="1"/>
</dbReference>
<feature type="non-terminal residue" evidence="7">
    <location>
        <position position="674"/>
    </location>
</feature>
<evidence type="ECO:0000256" key="3">
    <source>
        <dbReference type="ARBA" id="ARBA00022837"/>
    </source>
</evidence>
<comment type="similarity">
    <text evidence="1">Belongs to the peptidase C2 family.</text>
</comment>
<dbReference type="Pfam" id="PF00648">
    <property type="entry name" value="Peptidase_C2"/>
    <property type="match status" value="1"/>
</dbReference>
<feature type="domain" description="Calpain catalytic" evidence="5">
    <location>
        <begin position="28"/>
        <end position="339"/>
    </location>
</feature>
<dbReference type="CDD" id="cd00214">
    <property type="entry name" value="Calpain_III"/>
    <property type="match status" value="1"/>
</dbReference>
<dbReference type="PANTHER" id="PTHR10183">
    <property type="entry name" value="CALPAIN"/>
    <property type="match status" value="1"/>
</dbReference>
<dbReference type="GO" id="GO:0004198">
    <property type="term" value="F:calcium-dependent cysteine-type endopeptidase activity"/>
    <property type="evidence" value="ECO:0007669"/>
    <property type="project" value="InterPro"/>
</dbReference>
<keyword evidence="2" id="KW-0788">Thiol protease</keyword>
<dbReference type="InterPro" id="IPR001300">
    <property type="entry name" value="Peptidase_C2_calpain_cat"/>
</dbReference>
<dbReference type="CDD" id="cd00044">
    <property type="entry name" value="CysPc"/>
    <property type="match status" value="1"/>
</dbReference>
<dbReference type="InterPro" id="IPR036213">
    <property type="entry name" value="Calpain_III_sf"/>
</dbReference>
<reference evidence="7" key="1">
    <citation type="submission" date="2021-12" db="EMBL/GenBank/DDBJ databases">
        <authorList>
            <person name="Martin H S."/>
        </authorList>
    </citation>
    <scope>NUCLEOTIDE SEQUENCE</scope>
</reference>
<dbReference type="SUPFAM" id="SSF47473">
    <property type="entry name" value="EF-hand"/>
    <property type="match status" value="1"/>
</dbReference>
<organism evidence="7 8">
    <name type="scientific">Brenthis ino</name>
    <name type="common">lesser marbled fritillary</name>
    <dbReference type="NCBI Taxonomy" id="405034"/>
    <lineage>
        <taxon>Eukaryota</taxon>
        <taxon>Metazoa</taxon>
        <taxon>Ecdysozoa</taxon>
        <taxon>Arthropoda</taxon>
        <taxon>Hexapoda</taxon>
        <taxon>Insecta</taxon>
        <taxon>Pterygota</taxon>
        <taxon>Neoptera</taxon>
        <taxon>Endopterygota</taxon>
        <taxon>Lepidoptera</taxon>
        <taxon>Glossata</taxon>
        <taxon>Ditrysia</taxon>
        <taxon>Papilionoidea</taxon>
        <taxon>Nymphalidae</taxon>
        <taxon>Heliconiinae</taxon>
        <taxon>Argynnini</taxon>
        <taxon>Brenthis</taxon>
    </lineage>
</organism>
<dbReference type="InterPro" id="IPR033883">
    <property type="entry name" value="C2_III"/>
</dbReference>
<accession>A0A8J9V6I9</accession>
<name>A0A8J9V6I9_9NEOP</name>
<dbReference type="InterPro" id="IPR011992">
    <property type="entry name" value="EF-hand-dom_pair"/>
</dbReference>
<dbReference type="PROSITE" id="PS00018">
    <property type="entry name" value="EF_HAND_1"/>
    <property type="match status" value="1"/>
</dbReference>
<dbReference type="Gene3D" id="3.90.70.10">
    <property type="entry name" value="Cysteine proteinases"/>
    <property type="match status" value="1"/>
</dbReference>
<evidence type="ECO:0000313" key="8">
    <source>
        <dbReference type="Proteomes" id="UP000838878"/>
    </source>
</evidence>
<protein>
    <recommendedName>
        <fullName evidence="9">Calpain-C</fullName>
    </recommendedName>
</protein>
<dbReference type="SUPFAM" id="SSF54001">
    <property type="entry name" value="Cysteine proteinases"/>
    <property type="match status" value="1"/>
</dbReference>
<feature type="compositionally biased region" description="Polar residues" evidence="4">
    <location>
        <begin position="12"/>
        <end position="23"/>
    </location>
</feature>
<evidence type="ECO:0008006" key="9">
    <source>
        <dbReference type="Google" id="ProtNLM"/>
    </source>
</evidence>
<dbReference type="EMBL" id="OV170231">
    <property type="protein sequence ID" value="CAH0716273.1"/>
    <property type="molecule type" value="Genomic_DNA"/>
</dbReference>
<feature type="region of interest" description="Disordered" evidence="4">
    <location>
        <begin position="1"/>
        <end position="23"/>
    </location>
</feature>
<dbReference type="GO" id="GO:0005737">
    <property type="term" value="C:cytoplasm"/>
    <property type="evidence" value="ECO:0007669"/>
    <property type="project" value="TreeGrafter"/>
</dbReference>
<sequence length="674" mass="76907">MVTALGERGETVSRSSSQNQLPPNSVACAMTEYERIKTSCLQKHELWEDPDFPAVQPSVFYHQVPPFTFEWKRAKELYANPKFILDNNDTFDVVTGRLGDKWLLSCVGVLYLSKGLFYRVVPANQRIDSNYAGIFRFRLWWCGQWVEVLVDDRLPTVHGKLAFMHCSNSEQLWPALLEKAYAKMHGSYEALKYGNLLDGLADLTGGITESLNVTDFSDAAALHSLMKTTSIVTAYRLPNAVTHSVKSIESGMNYRLYNVEKIETIEGPVFLVRLARPPVPGDTHITHFVLDHASWSSIPVHERERLTSTTKGFWMLYNDFISMFSRVEMVHLDIETSKAETSLSDKQKWQVKSHQGRWKKGVTAGGCRNHVNFFHMNPQIQLVLNEPDTIIISLNQHSIMEPKVIGFSIYKITKPLTETATPLFFKKTKSSINSQYTNSRQVSERCHLEAGTYLVIPTTFEPRQEANFSVRVFSLKQHKMNVLDCAPQMLKAAVLKAPPGIESNSFAQYESQFIQIADEHKTINAFELQELLERCLPNDYIKSCATIETCRQIILSMDKDGSGRITLSDFKDLICSLKHWQVVFRAHAPEKMSVLRIERFRDALRDVGFVIPEKALSLLVLKYMRKDGMLRFGDFVSAVVLLHRAFHMFFSNFSTSTLKVNLTFSEWLKSAFTC</sequence>
<dbReference type="InterPro" id="IPR022683">
    <property type="entry name" value="Calpain_III"/>
</dbReference>
<gene>
    <name evidence="7" type="ORF">BINO364_LOCUS3068</name>
</gene>
<keyword evidence="2" id="KW-0378">Hydrolase</keyword>
<dbReference type="SMART" id="SM00230">
    <property type="entry name" value="CysPc"/>
    <property type="match status" value="1"/>
</dbReference>
<evidence type="ECO:0000259" key="6">
    <source>
        <dbReference type="SMART" id="SM00720"/>
    </source>
</evidence>
<evidence type="ECO:0000256" key="2">
    <source>
        <dbReference type="ARBA" id="ARBA00022807"/>
    </source>
</evidence>
<dbReference type="PRINTS" id="PR00704">
    <property type="entry name" value="CALPAIN"/>
</dbReference>
<evidence type="ECO:0000256" key="4">
    <source>
        <dbReference type="SAM" id="MobiDB-lite"/>
    </source>
</evidence>
<dbReference type="InterPro" id="IPR038765">
    <property type="entry name" value="Papain-like_cys_pep_sf"/>
</dbReference>
<keyword evidence="3" id="KW-0106">Calcium</keyword>
<dbReference type="InterPro" id="IPR022682">
    <property type="entry name" value="Calpain_domain_III"/>
</dbReference>
<evidence type="ECO:0000313" key="7">
    <source>
        <dbReference type="EMBL" id="CAH0716273.1"/>
    </source>
</evidence>
<evidence type="ECO:0000259" key="5">
    <source>
        <dbReference type="SMART" id="SM00230"/>
    </source>
</evidence>
<feature type="domain" description="Peptidase C2 calpain" evidence="6">
    <location>
        <begin position="348"/>
        <end position="481"/>
    </location>
</feature>
<dbReference type="Gene3D" id="1.10.238.10">
    <property type="entry name" value="EF-hand"/>
    <property type="match status" value="1"/>
</dbReference>
<dbReference type="OrthoDB" id="424753at2759"/>
<evidence type="ECO:0000256" key="1">
    <source>
        <dbReference type="ARBA" id="ARBA00007623"/>
    </source>
</evidence>
<keyword evidence="8" id="KW-1185">Reference proteome</keyword>
<dbReference type="PANTHER" id="PTHR10183:SF394">
    <property type="entry name" value="CALPAIN-C"/>
    <property type="match status" value="1"/>
</dbReference>
<proteinExistence type="inferred from homology"/>
<dbReference type="GO" id="GO:0006508">
    <property type="term" value="P:proteolysis"/>
    <property type="evidence" value="ECO:0007669"/>
    <property type="project" value="InterPro"/>
</dbReference>
<dbReference type="InterPro" id="IPR022684">
    <property type="entry name" value="Calpain_cysteine_protease"/>
</dbReference>
<dbReference type="SMART" id="SM00720">
    <property type="entry name" value="calpain_III"/>
    <property type="match status" value="1"/>
</dbReference>
<dbReference type="SUPFAM" id="SSF49758">
    <property type="entry name" value="Calpain large subunit, middle domain (domain III)"/>
    <property type="match status" value="1"/>
</dbReference>